<keyword evidence="1" id="KW-1133">Transmembrane helix</keyword>
<reference evidence="2" key="1">
    <citation type="submission" date="2022-10" db="EMBL/GenBank/DDBJ databases">
        <title>Chitiniphilus purpureus sp. nov., a novel chitin-degrading bacterium isolated from crawfish pond sediment.</title>
        <authorList>
            <person name="Li K."/>
        </authorList>
    </citation>
    <scope>NUCLEOTIDE SEQUENCE</scope>
    <source>
        <strain evidence="2">CD1</strain>
    </source>
</reference>
<accession>A0ABY6DLB1</accession>
<keyword evidence="1" id="KW-0472">Membrane</keyword>
<dbReference type="RefSeq" id="WP_263124540.1">
    <property type="nucleotide sequence ID" value="NZ_CP106753.1"/>
</dbReference>
<dbReference type="InterPro" id="IPR009937">
    <property type="entry name" value="Phage_holin_3_6"/>
</dbReference>
<keyword evidence="1" id="KW-0812">Transmembrane</keyword>
<feature type="transmembrane region" description="Helical" evidence="1">
    <location>
        <begin position="14"/>
        <end position="31"/>
    </location>
</feature>
<name>A0ABY6DLB1_9NEIS</name>
<proteinExistence type="predicted"/>
<evidence type="ECO:0000313" key="3">
    <source>
        <dbReference type="Proteomes" id="UP001061302"/>
    </source>
</evidence>
<keyword evidence="3" id="KW-1185">Reference proteome</keyword>
<evidence type="ECO:0000256" key="1">
    <source>
        <dbReference type="SAM" id="Phobius"/>
    </source>
</evidence>
<dbReference type="EMBL" id="CP106753">
    <property type="protein sequence ID" value="UXY15149.1"/>
    <property type="molecule type" value="Genomic_DNA"/>
</dbReference>
<evidence type="ECO:0000313" key="2">
    <source>
        <dbReference type="EMBL" id="UXY15149.1"/>
    </source>
</evidence>
<feature type="transmembrane region" description="Helical" evidence="1">
    <location>
        <begin position="75"/>
        <end position="97"/>
    </location>
</feature>
<dbReference type="Pfam" id="PF07332">
    <property type="entry name" value="Phage_holin_3_6"/>
    <property type="match status" value="1"/>
</dbReference>
<sequence>MSQQQTSSGPLRRLVGGILGLLHAHLGIFSIELEEARERLVRTLVLGVLGAGLWVMCLIAFAWALVLALPESWRVPVLTVGGIVLLLLGALLVRLAWNGMTRAPLPFAVTLEELRRDRERLSS</sequence>
<feature type="transmembrane region" description="Helical" evidence="1">
    <location>
        <begin position="43"/>
        <end position="69"/>
    </location>
</feature>
<gene>
    <name evidence="2" type="ORF">N8I74_17830</name>
</gene>
<organism evidence="2 3">
    <name type="scientific">Chitiniphilus purpureus</name>
    <dbReference type="NCBI Taxonomy" id="2981137"/>
    <lineage>
        <taxon>Bacteria</taxon>
        <taxon>Pseudomonadati</taxon>
        <taxon>Pseudomonadota</taxon>
        <taxon>Betaproteobacteria</taxon>
        <taxon>Neisseriales</taxon>
        <taxon>Chitinibacteraceae</taxon>
        <taxon>Chitiniphilus</taxon>
    </lineage>
</organism>
<dbReference type="Proteomes" id="UP001061302">
    <property type="component" value="Chromosome"/>
</dbReference>
<protein>
    <submittedName>
        <fullName evidence="2">Phage holin family protein</fullName>
    </submittedName>
</protein>